<sequence>MTTRTGANQLVGRESELDELTAAFENAREGHGYLVTLIGEPGIGKTRLTQELLLTASKRQAITAVGTCYEGTTTPPYWAWIQLIRSLLTKPTDAILRALKPRAAVMAETVPEIKGLFPNTAVLSEVETGQARFRLFEAITKFLCEVAEYKPIVLVLDDLHWADQSTLDLIEYAVREFSSKPILVVGSYRDTELGRRHPLSDSLAKIARTTDFKRILLRGLDLDEVTRMVHTTVNESTSPELIAEIHERTEGNPFFVTEVVATLTKEAENRGGDFDALRFKIPEGVREAIGIRLNKLSDECNEILRTAAVIGREFDFSLLIMLNSERSEEDQLTLIEEAVAVGTVREVEGSRDHYEFAHALIQQTLIEELTTGRRVRAHARVVTAMEQLYAEHLSDHASDLLHHCTEGLVSEQKIVNYAQLAGDQATALYATREARAYYEQALQALGDDSDVIQRAEILANIGLGELLTLNYPHTQRGWDHVADAFKIYDEMEDHKSAVTLLRQARGFRPIWLHSREAVYSRALEMVEPSSTDAGYLLVQHAGALRFEEMDHDGAAAALDRALEIAIDSGNKRLETRVLLGLADNGGPDGDAEGAADLRRRAAVLAQETDQPIEEASARRAVLTQLISEVDAGDALRNIEEVLELERLFGFDTSIIFEQLRIAIIGGDLANIPYFADLVDRDHDDDSVHRILAGLALWHLEDTSELDERFAEAHDESQFAQTLWQRASNASFLSLVAWSTGRADDAMKAAVVAHSFLEMPKIISEIEAFARVAISISAIMTGNEVEAAEQRRHLVDGPISIAGTTYYFAGDRILAALANTAGLLDEATVHFEDALNFTSDPSYRVEAAWTCHDYAKLLIERASAQGRSAESAQHLNKARELISTGLAVAREIGTKPLENKFTTLQEQADSFGLTRNTRPDGLTNREVDVLRLICDGLSNQQIADELVITLSTTASHVANILGKTASSNRTEAAAYAIRQGLADA</sequence>
<dbReference type="GO" id="GO:0006355">
    <property type="term" value="P:regulation of DNA-templated transcription"/>
    <property type="evidence" value="ECO:0007669"/>
    <property type="project" value="InterPro"/>
</dbReference>
<dbReference type="PRINTS" id="PR00038">
    <property type="entry name" value="HTHLUXR"/>
</dbReference>
<reference evidence="5" key="2">
    <citation type="journal article" date="2023" name="Nat. Commun.">
        <title>Cultivation of marine bacteria of the SAR202 clade.</title>
        <authorList>
            <person name="Lim Y."/>
            <person name="Seo J.H."/>
            <person name="Giovannoni S.J."/>
            <person name="Kang I."/>
            <person name="Cho J.C."/>
        </authorList>
    </citation>
    <scope>NUCLEOTIDE SEQUENCE</scope>
    <source>
        <strain evidence="5">JH1073</strain>
    </source>
</reference>
<dbReference type="InterPro" id="IPR000792">
    <property type="entry name" value="Tscrpt_reg_LuxR_C"/>
</dbReference>
<keyword evidence="1" id="KW-0547">Nucleotide-binding</keyword>
<dbReference type="PROSITE" id="PS50043">
    <property type="entry name" value="HTH_LUXR_2"/>
    <property type="match status" value="1"/>
</dbReference>
<dbReference type="Pfam" id="PF13191">
    <property type="entry name" value="AAA_16"/>
    <property type="match status" value="1"/>
</dbReference>
<evidence type="ECO:0000259" key="3">
    <source>
        <dbReference type="PROSITE" id="PS50043"/>
    </source>
</evidence>
<dbReference type="AlphaFoldDB" id="A0AAJ5ZFQ7"/>
<reference evidence="6 7" key="1">
    <citation type="submission" date="2019-11" db="EMBL/GenBank/DDBJ databases">
        <authorList>
            <person name="Cho J.-C."/>
        </authorList>
    </citation>
    <scope>NUCLEOTIDE SEQUENCE [LARGE SCALE GENOMIC DNA]</scope>
    <source>
        <strain evidence="5 6">JH1073</strain>
        <strain evidence="4 7">JH702</strain>
    </source>
</reference>
<dbReference type="GO" id="GO:0003677">
    <property type="term" value="F:DNA binding"/>
    <property type="evidence" value="ECO:0007669"/>
    <property type="project" value="InterPro"/>
</dbReference>
<dbReference type="EMBL" id="WMBE01000002">
    <property type="protein sequence ID" value="MDG0867093.1"/>
    <property type="molecule type" value="Genomic_DNA"/>
</dbReference>
<dbReference type="Proteomes" id="UP001219901">
    <property type="component" value="Chromosome"/>
</dbReference>
<proteinExistence type="predicted"/>
<dbReference type="GO" id="GO:0005524">
    <property type="term" value="F:ATP binding"/>
    <property type="evidence" value="ECO:0007669"/>
    <property type="project" value="UniProtKB-KW"/>
</dbReference>
<reference evidence="6" key="3">
    <citation type="submission" date="2023-06" db="EMBL/GenBank/DDBJ databases">
        <title>Pangenomics reveal diversification of enzyme families and niche specialization in globally abundant SAR202 bacteria.</title>
        <authorList>
            <person name="Saw J.H.W."/>
        </authorList>
    </citation>
    <scope>NUCLEOTIDE SEQUENCE [LARGE SCALE GENOMIC DNA]</scope>
    <source>
        <strain evidence="6">JH1073</strain>
    </source>
</reference>
<dbReference type="InterPro" id="IPR036388">
    <property type="entry name" value="WH-like_DNA-bd_sf"/>
</dbReference>
<evidence type="ECO:0000313" key="4">
    <source>
        <dbReference type="EMBL" id="MDG0867093.1"/>
    </source>
</evidence>
<dbReference type="Gene3D" id="1.10.10.10">
    <property type="entry name" value="Winged helix-like DNA-binding domain superfamily/Winged helix DNA-binding domain"/>
    <property type="match status" value="1"/>
</dbReference>
<dbReference type="InterPro" id="IPR016032">
    <property type="entry name" value="Sig_transdc_resp-reg_C-effctor"/>
</dbReference>
<accession>A0AAJ5ZFQ7</accession>
<evidence type="ECO:0000256" key="2">
    <source>
        <dbReference type="ARBA" id="ARBA00022840"/>
    </source>
</evidence>
<gene>
    <name evidence="4" type="ORF">GKO46_08400</name>
    <name evidence="5" type="ORF">GKO48_02405</name>
</gene>
<evidence type="ECO:0000313" key="7">
    <source>
        <dbReference type="Proteomes" id="UP001321249"/>
    </source>
</evidence>
<dbReference type="Proteomes" id="UP001321249">
    <property type="component" value="Unassembled WGS sequence"/>
</dbReference>
<dbReference type="Pfam" id="PF00196">
    <property type="entry name" value="GerE"/>
    <property type="match status" value="1"/>
</dbReference>
<keyword evidence="2" id="KW-0067">ATP-binding</keyword>
<dbReference type="CDD" id="cd06170">
    <property type="entry name" value="LuxR_C_like"/>
    <property type="match status" value="1"/>
</dbReference>
<evidence type="ECO:0000313" key="6">
    <source>
        <dbReference type="Proteomes" id="UP001219901"/>
    </source>
</evidence>
<name>A0AAJ5ZFQ7_9CHLR</name>
<dbReference type="GO" id="GO:0005737">
    <property type="term" value="C:cytoplasm"/>
    <property type="evidence" value="ECO:0007669"/>
    <property type="project" value="TreeGrafter"/>
</dbReference>
<dbReference type="PANTHER" id="PTHR16305">
    <property type="entry name" value="TESTICULAR SOLUBLE ADENYLYL CYCLASE"/>
    <property type="match status" value="1"/>
</dbReference>
<protein>
    <submittedName>
        <fullName evidence="5">AAA family ATPase</fullName>
    </submittedName>
</protein>
<dbReference type="Gene3D" id="3.40.50.300">
    <property type="entry name" value="P-loop containing nucleotide triphosphate hydrolases"/>
    <property type="match status" value="1"/>
</dbReference>
<evidence type="ECO:0000256" key="1">
    <source>
        <dbReference type="ARBA" id="ARBA00022741"/>
    </source>
</evidence>
<dbReference type="GO" id="GO:0004016">
    <property type="term" value="F:adenylate cyclase activity"/>
    <property type="evidence" value="ECO:0007669"/>
    <property type="project" value="TreeGrafter"/>
</dbReference>
<dbReference type="SUPFAM" id="SSF46894">
    <property type="entry name" value="C-terminal effector domain of the bipartite response regulators"/>
    <property type="match status" value="1"/>
</dbReference>
<dbReference type="RefSeq" id="WP_342825095.1">
    <property type="nucleotide sequence ID" value="NZ_CP046146.1"/>
</dbReference>
<dbReference type="InterPro" id="IPR041664">
    <property type="entry name" value="AAA_16"/>
</dbReference>
<keyword evidence="6" id="KW-1185">Reference proteome</keyword>
<evidence type="ECO:0000313" key="5">
    <source>
        <dbReference type="EMBL" id="WFG38505.1"/>
    </source>
</evidence>
<dbReference type="EMBL" id="CP046147">
    <property type="protein sequence ID" value="WFG38505.1"/>
    <property type="molecule type" value="Genomic_DNA"/>
</dbReference>
<organism evidence="5 6">
    <name type="scientific">Candidatus Lucifugimonas marina</name>
    <dbReference type="NCBI Taxonomy" id="3038979"/>
    <lineage>
        <taxon>Bacteria</taxon>
        <taxon>Bacillati</taxon>
        <taxon>Chloroflexota</taxon>
        <taxon>Dehalococcoidia</taxon>
        <taxon>SAR202 cluster</taxon>
        <taxon>Candidatus Lucifugimonadales</taxon>
        <taxon>Candidatus Lucifugimonadaceae</taxon>
        <taxon>Candidatus Lucifugimonas</taxon>
    </lineage>
</organism>
<dbReference type="PANTHER" id="PTHR16305:SF28">
    <property type="entry name" value="GUANYLATE CYCLASE DOMAIN-CONTAINING PROTEIN"/>
    <property type="match status" value="1"/>
</dbReference>
<dbReference type="SMART" id="SM00421">
    <property type="entry name" value="HTH_LUXR"/>
    <property type="match status" value="1"/>
</dbReference>
<dbReference type="SUPFAM" id="SSF52540">
    <property type="entry name" value="P-loop containing nucleoside triphosphate hydrolases"/>
    <property type="match status" value="1"/>
</dbReference>
<feature type="domain" description="HTH luxR-type" evidence="3">
    <location>
        <begin position="914"/>
        <end position="979"/>
    </location>
</feature>
<dbReference type="InterPro" id="IPR027417">
    <property type="entry name" value="P-loop_NTPase"/>
</dbReference>